<dbReference type="CDD" id="cd06453">
    <property type="entry name" value="SufS_like"/>
    <property type="match status" value="1"/>
</dbReference>
<evidence type="ECO:0000313" key="11">
    <source>
        <dbReference type="Proteomes" id="UP000240971"/>
    </source>
</evidence>
<dbReference type="Proteomes" id="UP000240971">
    <property type="component" value="Unassembled WGS sequence"/>
</dbReference>
<evidence type="ECO:0000313" key="10">
    <source>
        <dbReference type="EMBL" id="PSL45520.1"/>
    </source>
</evidence>
<feature type="domain" description="Aminotransferase class V" evidence="9">
    <location>
        <begin position="34"/>
        <end position="403"/>
    </location>
</feature>
<dbReference type="AlphaFoldDB" id="A0A2P8HH58"/>
<dbReference type="InterPro" id="IPR010970">
    <property type="entry name" value="Cys_dSase_SufS"/>
</dbReference>
<proteinExistence type="inferred from homology"/>
<dbReference type="GO" id="GO:0016829">
    <property type="term" value="F:lyase activity"/>
    <property type="evidence" value="ECO:0007669"/>
    <property type="project" value="UniProtKB-KW"/>
</dbReference>
<dbReference type="Gene3D" id="3.90.1150.10">
    <property type="entry name" value="Aspartate Aminotransferase, domain 1"/>
    <property type="match status" value="1"/>
</dbReference>
<evidence type="ECO:0000256" key="4">
    <source>
        <dbReference type="ARBA" id="ARBA00012239"/>
    </source>
</evidence>
<dbReference type="EMBL" id="PYAW01000004">
    <property type="protein sequence ID" value="PSL45520.1"/>
    <property type="molecule type" value="Genomic_DNA"/>
</dbReference>
<keyword evidence="6" id="KW-0808">Transferase</keyword>
<protein>
    <recommendedName>
        <fullName evidence="5">Probable cysteine desulfurase</fullName>
        <ecNumber evidence="4">2.8.1.7</ecNumber>
    </recommendedName>
</protein>
<dbReference type="OrthoDB" id="9804366at2"/>
<dbReference type="PANTHER" id="PTHR43586:SF8">
    <property type="entry name" value="CYSTEINE DESULFURASE 1, CHLOROPLASTIC"/>
    <property type="match status" value="1"/>
</dbReference>
<dbReference type="PIRSF" id="PIRSF005572">
    <property type="entry name" value="NifS"/>
    <property type="match status" value="1"/>
</dbReference>
<dbReference type="InterPro" id="IPR015421">
    <property type="entry name" value="PyrdxlP-dep_Trfase_major"/>
</dbReference>
<sequence>MEHIANIVTAGLDVMQIRKDFPILQQKVHGKPLVYLDNGATTQKPQVVIDAEARYYEVYNSNVHRGVHHLSQVATDAYEKARHIVAGYINAAHSHEIIFTKGTTDGINLVANTMSRRFLKAGDSVIISSMEHHSNIVPWQMACEESGATLKVIPINERGELLMDAFEAMLDDSVKIVAVTYVSNTMGTINPVQDIITLAHARNIPVLLDAAQAIQHISIDVQALQPDFLAFSGHKIYGPTGTGVLYGTTEWLQKLPPYQGGGDMIKTVTFAKTIYNELPYKFEAGTPNIAGSIAMGTAIEYLQKTGIDKIQHWEEQLLTYAMQELRQIDGIRFIGDAANRSGAISFLVHNIHPFDMGELLDQQGIAVRTGHHCTEPLMDLFKIPGTVRASLSFYNTMEEIDKLVAGVKRAASMLL</sequence>
<dbReference type="InterPro" id="IPR015422">
    <property type="entry name" value="PyrdxlP-dep_Trfase_small"/>
</dbReference>
<dbReference type="InterPro" id="IPR000192">
    <property type="entry name" value="Aminotrans_V_dom"/>
</dbReference>
<evidence type="ECO:0000256" key="3">
    <source>
        <dbReference type="ARBA" id="ARBA00010447"/>
    </source>
</evidence>
<dbReference type="Gene3D" id="3.40.640.10">
    <property type="entry name" value="Type I PLP-dependent aspartate aminotransferase-like (Major domain)"/>
    <property type="match status" value="1"/>
</dbReference>
<comment type="similarity">
    <text evidence="3">Belongs to the class-V pyridoxal-phosphate-dependent aminotransferase family. Csd subfamily.</text>
</comment>
<evidence type="ECO:0000256" key="6">
    <source>
        <dbReference type="ARBA" id="ARBA00022679"/>
    </source>
</evidence>
<dbReference type="GO" id="GO:0031071">
    <property type="term" value="F:cysteine desulfurase activity"/>
    <property type="evidence" value="ECO:0007669"/>
    <property type="project" value="UniProtKB-EC"/>
</dbReference>
<evidence type="ECO:0000256" key="7">
    <source>
        <dbReference type="ARBA" id="ARBA00022898"/>
    </source>
</evidence>
<organism evidence="10 11">
    <name type="scientific">Chitinophaga niastensis</name>
    <dbReference type="NCBI Taxonomy" id="536980"/>
    <lineage>
        <taxon>Bacteria</taxon>
        <taxon>Pseudomonadati</taxon>
        <taxon>Bacteroidota</taxon>
        <taxon>Chitinophagia</taxon>
        <taxon>Chitinophagales</taxon>
        <taxon>Chitinophagaceae</taxon>
        <taxon>Chitinophaga</taxon>
    </lineage>
</organism>
<dbReference type="InterPro" id="IPR015424">
    <property type="entry name" value="PyrdxlP-dep_Trfase"/>
</dbReference>
<dbReference type="GO" id="GO:0006534">
    <property type="term" value="P:cysteine metabolic process"/>
    <property type="evidence" value="ECO:0007669"/>
    <property type="project" value="InterPro"/>
</dbReference>
<evidence type="ECO:0000256" key="8">
    <source>
        <dbReference type="ARBA" id="ARBA00050776"/>
    </source>
</evidence>
<dbReference type="RefSeq" id="WP_106529848.1">
    <property type="nucleotide sequence ID" value="NZ_PYAW01000004.1"/>
</dbReference>
<reference evidence="10 11" key="1">
    <citation type="submission" date="2018-03" db="EMBL/GenBank/DDBJ databases">
        <title>Genomic Encyclopedia of Archaeal and Bacterial Type Strains, Phase II (KMG-II): from individual species to whole genera.</title>
        <authorList>
            <person name="Goeker M."/>
        </authorList>
    </citation>
    <scope>NUCLEOTIDE SEQUENCE [LARGE SCALE GENOMIC DNA]</scope>
    <source>
        <strain evidence="10 11">DSM 24859</strain>
    </source>
</reference>
<comment type="caution">
    <text evidence="10">The sequence shown here is derived from an EMBL/GenBank/DDBJ whole genome shotgun (WGS) entry which is preliminary data.</text>
</comment>
<comment type="function">
    <text evidence="2">Catalyzes the removal of elemental sulfur and selenium atoms from L-cysteine, L-cystine, L-selenocysteine, and L-selenocystine to produce L-alanine.</text>
</comment>
<comment type="catalytic activity">
    <reaction evidence="8">
        <text>(sulfur carrier)-H + L-cysteine = (sulfur carrier)-SH + L-alanine</text>
        <dbReference type="Rhea" id="RHEA:43892"/>
        <dbReference type="Rhea" id="RHEA-COMP:14737"/>
        <dbReference type="Rhea" id="RHEA-COMP:14739"/>
        <dbReference type="ChEBI" id="CHEBI:29917"/>
        <dbReference type="ChEBI" id="CHEBI:35235"/>
        <dbReference type="ChEBI" id="CHEBI:57972"/>
        <dbReference type="ChEBI" id="CHEBI:64428"/>
        <dbReference type="EC" id="2.8.1.7"/>
    </reaction>
</comment>
<evidence type="ECO:0000256" key="2">
    <source>
        <dbReference type="ARBA" id="ARBA00002824"/>
    </source>
</evidence>
<keyword evidence="7" id="KW-0663">Pyridoxal phosphate</keyword>
<comment type="cofactor">
    <cofactor evidence="1">
        <name>pyridoxal 5'-phosphate</name>
        <dbReference type="ChEBI" id="CHEBI:597326"/>
    </cofactor>
</comment>
<keyword evidence="11" id="KW-1185">Reference proteome</keyword>
<accession>A0A2P8HH58</accession>
<keyword evidence="10" id="KW-0456">Lyase</keyword>
<evidence type="ECO:0000256" key="1">
    <source>
        <dbReference type="ARBA" id="ARBA00001933"/>
    </source>
</evidence>
<evidence type="ECO:0000259" key="9">
    <source>
        <dbReference type="Pfam" id="PF00266"/>
    </source>
</evidence>
<dbReference type="GO" id="GO:0030170">
    <property type="term" value="F:pyridoxal phosphate binding"/>
    <property type="evidence" value="ECO:0007669"/>
    <property type="project" value="InterPro"/>
</dbReference>
<dbReference type="SUPFAM" id="SSF53383">
    <property type="entry name" value="PLP-dependent transferases"/>
    <property type="match status" value="1"/>
</dbReference>
<gene>
    <name evidence="10" type="ORF">CLV51_104225</name>
</gene>
<evidence type="ECO:0000256" key="5">
    <source>
        <dbReference type="ARBA" id="ARBA00021850"/>
    </source>
</evidence>
<name>A0A2P8HH58_CHINA</name>
<dbReference type="PANTHER" id="PTHR43586">
    <property type="entry name" value="CYSTEINE DESULFURASE"/>
    <property type="match status" value="1"/>
</dbReference>
<dbReference type="EC" id="2.8.1.7" evidence="4"/>
<dbReference type="Pfam" id="PF00266">
    <property type="entry name" value="Aminotran_5"/>
    <property type="match status" value="1"/>
</dbReference>
<dbReference type="InterPro" id="IPR016454">
    <property type="entry name" value="Cysteine_dSase"/>
</dbReference>
<dbReference type="NCBIfam" id="TIGR01979">
    <property type="entry name" value="sufS"/>
    <property type="match status" value="1"/>
</dbReference>